<dbReference type="InterPro" id="IPR058240">
    <property type="entry name" value="rSAM_sf"/>
</dbReference>
<dbReference type="EMBL" id="DWWO01000024">
    <property type="protein sequence ID" value="HJC33397.1"/>
    <property type="molecule type" value="Genomic_DNA"/>
</dbReference>
<dbReference type="SMART" id="SM00729">
    <property type="entry name" value="Elp3"/>
    <property type="match status" value="1"/>
</dbReference>
<dbReference type="PROSITE" id="PS01305">
    <property type="entry name" value="MOAA_NIFB_PQQE"/>
    <property type="match status" value="1"/>
</dbReference>
<sequence length="361" mass="41837">MTNEFVPACHRMEWLDPFYKKVWETAFQKCIPISGTFELTPRCNFNCKMCYVHLDSTEMDMHGKELSAKEWLDIAKDAKSAGTTWLCVTGGEPLMHPEFEEIWQGLSEMGFFLTLQTNASLITGKIVSLLKEYPPKQVKITLYGTNDKVYESVCGVQNGFSRVNDGIHTLMSMGIPVTLVSTVIRQNEEDASNMAYYAYRHQLPWTITSEIKSSFRGKGNDVSALRLENKEERRKKDIARRIKEKDYLDPERKPCTYCKDYHIGYWILWNGEMRFCSFLNEPDISVRTLGFAKAWEKLVQYEDTLEWPEECKICPANKICFKCVATIAAESGSVNKVSDKFCREVCDLYDQNERKVREYEF</sequence>
<protein>
    <submittedName>
        <fullName evidence="9">Radical SAM protein</fullName>
    </submittedName>
</protein>
<dbReference type="SFLD" id="SFLDS00029">
    <property type="entry name" value="Radical_SAM"/>
    <property type="match status" value="1"/>
</dbReference>
<evidence type="ECO:0000256" key="2">
    <source>
        <dbReference type="ARBA" id="ARBA00022485"/>
    </source>
</evidence>
<evidence type="ECO:0000259" key="8">
    <source>
        <dbReference type="PROSITE" id="PS51918"/>
    </source>
</evidence>
<evidence type="ECO:0000313" key="10">
    <source>
        <dbReference type="Proteomes" id="UP000823890"/>
    </source>
</evidence>
<keyword evidence="5" id="KW-0560">Oxidoreductase</keyword>
<dbReference type="CDD" id="cd01335">
    <property type="entry name" value="Radical_SAM"/>
    <property type="match status" value="1"/>
</dbReference>
<evidence type="ECO:0000313" key="9">
    <source>
        <dbReference type="EMBL" id="HJC33397.1"/>
    </source>
</evidence>
<evidence type="ECO:0000256" key="4">
    <source>
        <dbReference type="ARBA" id="ARBA00022723"/>
    </source>
</evidence>
<keyword evidence="4" id="KW-0479">Metal-binding</keyword>
<dbReference type="InterPro" id="IPR050377">
    <property type="entry name" value="Radical_SAM_PqqE_MftC-like"/>
</dbReference>
<dbReference type="SUPFAM" id="SSF102114">
    <property type="entry name" value="Radical SAM enzymes"/>
    <property type="match status" value="1"/>
</dbReference>
<dbReference type="InterPro" id="IPR000385">
    <property type="entry name" value="MoaA_NifB_PqqE_Fe-S-bd_CS"/>
</dbReference>
<dbReference type="AlphaFoldDB" id="A0A9D2NKE2"/>
<dbReference type="GO" id="GO:0051539">
    <property type="term" value="F:4 iron, 4 sulfur cluster binding"/>
    <property type="evidence" value="ECO:0007669"/>
    <property type="project" value="UniProtKB-KW"/>
</dbReference>
<dbReference type="PANTHER" id="PTHR11228">
    <property type="entry name" value="RADICAL SAM DOMAIN PROTEIN"/>
    <property type="match status" value="1"/>
</dbReference>
<dbReference type="GO" id="GO:0032324">
    <property type="term" value="P:molybdopterin cofactor biosynthetic process"/>
    <property type="evidence" value="ECO:0007669"/>
    <property type="project" value="UniProtKB-ARBA"/>
</dbReference>
<keyword evidence="3" id="KW-0949">S-adenosyl-L-methionine</keyword>
<keyword evidence="6" id="KW-0408">Iron</keyword>
<evidence type="ECO:0000256" key="7">
    <source>
        <dbReference type="ARBA" id="ARBA00023014"/>
    </source>
</evidence>
<feature type="domain" description="Radical SAM core" evidence="8">
    <location>
        <begin position="29"/>
        <end position="245"/>
    </location>
</feature>
<dbReference type="Proteomes" id="UP000823890">
    <property type="component" value="Unassembled WGS sequence"/>
</dbReference>
<keyword evidence="2" id="KW-0004">4Fe-4S</keyword>
<evidence type="ECO:0000256" key="6">
    <source>
        <dbReference type="ARBA" id="ARBA00023004"/>
    </source>
</evidence>
<proteinExistence type="predicted"/>
<dbReference type="InterPro" id="IPR007197">
    <property type="entry name" value="rSAM"/>
</dbReference>
<evidence type="ECO:0000256" key="1">
    <source>
        <dbReference type="ARBA" id="ARBA00001966"/>
    </source>
</evidence>
<comment type="cofactor">
    <cofactor evidence="1">
        <name>[4Fe-4S] cluster</name>
        <dbReference type="ChEBI" id="CHEBI:49883"/>
    </cofactor>
</comment>
<dbReference type="InterPro" id="IPR013785">
    <property type="entry name" value="Aldolase_TIM"/>
</dbReference>
<dbReference type="SFLD" id="SFLDG01067">
    <property type="entry name" value="SPASM/twitch_domain_containing"/>
    <property type="match status" value="1"/>
</dbReference>
<gene>
    <name evidence="9" type="ORF">H9758_02250</name>
</gene>
<reference evidence="9" key="1">
    <citation type="journal article" date="2021" name="PeerJ">
        <title>Extensive microbial diversity within the chicken gut microbiome revealed by metagenomics and culture.</title>
        <authorList>
            <person name="Gilroy R."/>
            <person name="Ravi A."/>
            <person name="Getino M."/>
            <person name="Pursley I."/>
            <person name="Horton D.L."/>
            <person name="Alikhan N.F."/>
            <person name="Baker D."/>
            <person name="Gharbi K."/>
            <person name="Hall N."/>
            <person name="Watson M."/>
            <person name="Adriaenssens E.M."/>
            <person name="Foster-Nyarko E."/>
            <person name="Jarju S."/>
            <person name="Secka A."/>
            <person name="Antonio M."/>
            <person name="Oren A."/>
            <person name="Chaudhuri R.R."/>
            <person name="La Ragione R."/>
            <person name="Hildebrand F."/>
            <person name="Pallen M.J."/>
        </authorList>
    </citation>
    <scope>NUCLEOTIDE SEQUENCE</scope>
    <source>
        <strain evidence="9">ChiW19-954</strain>
    </source>
</reference>
<dbReference type="PROSITE" id="PS51918">
    <property type="entry name" value="RADICAL_SAM"/>
    <property type="match status" value="1"/>
</dbReference>
<name>A0A9D2NKE2_9FIRM</name>
<dbReference type="GO" id="GO:0016491">
    <property type="term" value="F:oxidoreductase activity"/>
    <property type="evidence" value="ECO:0007669"/>
    <property type="project" value="UniProtKB-KW"/>
</dbReference>
<evidence type="ECO:0000256" key="5">
    <source>
        <dbReference type="ARBA" id="ARBA00023002"/>
    </source>
</evidence>
<reference evidence="9" key="2">
    <citation type="submission" date="2021-04" db="EMBL/GenBank/DDBJ databases">
        <authorList>
            <person name="Gilroy R."/>
        </authorList>
    </citation>
    <scope>NUCLEOTIDE SEQUENCE</scope>
    <source>
        <strain evidence="9">ChiW19-954</strain>
    </source>
</reference>
<accession>A0A9D2NKE2</accession>
<dbReference type="GO" id="GO:0046872">
    <property type="term" value="F:metal ion binding"/>
    <property type="evidence" value="ECO:0007669"/>
    <property type="project" value="UniProtKB-KW"/>
</dbReference>
<comment type="caution">
    <text evidence="9">The sequence shown here is derived from an EMBL/GenBank/DDBJ whole genome shotgun (WGS) entry which is preliminary data.</text>
</comment>
<dbReference type="InterPro" id="IPR006638">
    <property type="entry name" value="Elp3/MiaA/NifB-like_rSAM"/>
</dbReference>
<organism evidence="9 10">
    <name type="scientific">Candidatus Mediterraneibacter faecipullorum</name>
    <dbReference type="NCBI Taxonomy" id="2838670"/>
    <lineage>
        <taxon>Bacteria</taxon>
        <taxon>Bacillati</taxon>
        <taxon>Bacillota</taxon>
        <taxon>Clostridia</taxon>
        <taxon>Lachnospirales</taxon>
        <taxon>Lachnospiraceae</taxon>
        <taxon>Mediterraneibacter</taxon>
    </lineage>
</organism>
<keyword evidence="7" id="KW-0411">Iron-sulfur</keyword>
<dbReference type="Pfam" id="PF04055">
    <property type="entry name" value="Radical_SAM"/>
    <property type="match status" value="1"/>
</dbReference>
<evidence type="ECO:0000256" key="3">
    <source>
        <dbReference type="ARBA" id="ARBA00022691"/>
    </source>
</evidence>
<dbReference type="Gene3D" id="3.20.20.70">
    <property type="entry name" value="Aldolase class I"/>
    <property type="match status" value="1"/>
</dbReference>
<dbReference type="PANTHER" id="PTHR11228:SF7">
    <property type="entry name" value="PQQA PEPTIDE CYCLASE"/>
    <property type="match status" value="1"/>
</dbReference>